<gene>
    <name evidence="2" type="ORF">JOF47_003388</name>
</gene>
<organism evidence="2 3">
    <name type="scientific">Paeniglutamicibacter kerguelensis</name>
    <dbReference type="NCBI Taxonomy" id="254788"/>
    <lineage>
        <taxon>Bacteria</taxon>
        <taxon>Bacillati</taxon>
        <taxon>Actinomycetota</taxon>
        <taxon>Actinomycetes</taxon>
        <taxon>Micrococcales</taxon>
        <taxon>Micrococcaceae</taxon>
        <taxon>Paeniglutamicibacter</taxon>
    </lineage>
</organism>
<evidence type="ECO:0000259" key="1">
    <source>
        <dbReference type="Pfam" id="PF08808"/>
    </source>
</evidence>
<keyword evidence="3" id="KW-1185">Reference proteome</keyword>
<dbReference type="InterPro" id="IPR014914">
    <property type="entry name" value="RES_dom"/>
</dbReference>
<feature type="domain" description="RES" evidence="1">
    <location>
        <begin position="12"/>
        <end position="63"/>
    </location>
</feature>
<comment type="caution">
    <text evidence="2">The sequence shown here is derived from an EMBL/GenBank/DDBJ whole genome shotgun (WGS) entry which is preliminary data.</text>
</comment>
<proteinExistence type="predicted"/>
<protein>
    <recommendedName>
        <fullName evidence="1">RES domain-containing protein</fullName>
    </recommendedName>
</protein>
<evidence type="ECO:0000313" key="3">
    <source>
        <dbReference type="Proteomes" id="UP001296993"/>
    </source>
</evidence>
<dbReference type="Proteomes" id="UP001296993">
    <property type="component" value="Unassembled WGS sequence"/>
</dbReference>
<evidence type="ECO:0000313" key="2">
    <source>
        <dbReference type="EMBL" id="MBP2387877.1"/>
    </source>
</evidence>
<name>A0ABS4XHC5_9MICC</name>
<accession>A0ABS4XHC5</accession>
<dbReference type="Pfam" id="PF08808">
    <property type="entry name" value="RES"/>
    <property type="match status" value="1"/>
</dbReference>
<sequence>MGTGLRRLRLEHGQLTSTDSRHHGITVQWARAAHRAGFDGLIWMSHRCNTDQAIVLFGDRVRSGDLSLDPGYARIFSNPTDRDWLVDMCTPLHVEVVTR</sequence>
<reference evidence="2 3" key="1">
    <citation type="submission" date="2021-03" db="EMBL/GenBank/DDBJ databases">
        <title>Sequencing the genomes of 1000 actinobacteria strains.</title>
        <authorList>
            <person name="Klenk H.-P."/>
        </authorList>
    </citation>
    <scope>NUCLEOTIDE SEQUENCE [LARGE SCALE GENOMIC DNA]</scope>
    <source>
        <strain evidence="2 3">DSM 15797</strain>
    </source>
</reference>
<dbReference type="EMBL" id="JAGIOF010000001">
    <property type="protein sequence ID" value="MBP2387877.1"/>
    <property type="molecule type" value="Genomic_DNA"/>
</dbReference>